<dbReference type="GO" id="GO:0031072">
    <property type="term" value="F:heat shock protein binding"/>
    <property type="evidence" value="ECO:0007669"/>
    <property type="project" value="InterPro"/>
</dbReference>
<feature type="binding site" evidence="12">
    <location>
        <position position="189"/>
    </location>
    <ligand>
        <name>Zn(2+)</name>
        <dbReference type="ChEBI" id="CHEBI:29105"/>
        <label>2</label>
    </ligand>
</feature>
<organism evidence="16 17">
    <name type="scientific">Desulfohalobium retbaense (strain ATCC 49708 / DSM 5692 / JCM 16813 / HR100)</name>
    <dbReference type="NCBI Taxonomy" id="485915"/>
    <lineage>
        <taxon>Bacteria</taxon>
        <taxon>Pseudomonadati</taxon>
        <taxon>Thermodesulfobacteriota</taxon>
        <taxon>Desulfovibrionia</taxon>
        <taxon>Desulfovibrionales</taxon>
        <taxon>Desulfohalobiaceae</taxon>
        <taxon>Desulfohalobium</taxon>
    </lineage>
</organism>
<keyword evidence="1 12" id="KW-0963">Cytoplasm</keyword>
<comment type="domain">
    <text evidence="12">The J domain is necessary and sufficient to stimulate DnaK ATPase activity. Zinc center 1 plays an important role in the autonomous, DnaK-independent chaperone activity of DnaJ. Zinc center 2 is essential for interaction with DnaK and for DnaJ activity.</text>
</comment>
<dbReference type="Pfam" id="PF00226">
    <property type="entry name" value="DnaJ"/>
    <property type="match status" value="1"/>
</dbReference>
<dbReference type="EMBL" id="CP001734">
    <property type="protein sequence ID" value="ACV68370.1"/>
    <property type="molecule type" value="Genomic_DNA"/>
</dbReference>
<dbReference type="GO" id="GO:0005524">
    <property type="term" value="F:ATP binding"/>
    <property type="evidence" value="ECO:0007669"/>
    <property type="project" value="InterPro"/>
</dbReference>
<dbReference type="InterPro" id="IPR001305">
    <property type="entry name" value="HSP_DnaJ_Cys-rich_dom"/>
</dbReference>
<dbReference type="Proteomes" id="UP000001052">
    <property type="component" value="Chromosome"/>
</dbReference>
<keyword evidence="4 12" id="KW-0677">Repeat</keyword>
<evidence type="ECO:0000259" key="14">
    <source>
        <dbReference type="PROSITE" id="PS50076"/>
    </source>
</evidence>
<comment type="subcellular location">
    <subcellularLocation>
        <location evidence="12">Cytoplasm</location>
    </subcellularLocation>
</comment>
<feature type="binding site" evidence="12">
    <location>
        <position position="164"/>
    </location>
    <ligand>
        <name>Zn(2+)</name>
        <dbReference type="ChEBI" id="CHEBI:29105"/>
        <label>2</label>
    </ligand>
</feature>
<dbReference type="FunFam" id="2.10.230.10:FF:000002">
    <property type="entry name" value="Molecular chaperone DnaJ"/>
    <property type="match status" value="1"/>
</dbReference>
<feature type="repeat" description="CXXCXGXG motif" evidence="12">
    <location>
        <begin position="200"/>
        <end position="207"/>
    </location>
</feature>
<comment type="function">
    <text evidence="9 12">Participates actively in the response to hyperosmotic and heat shock by preventing the aggregation of stress-denatured proteins and by disaggregating proteins, also in an autonomous, DnaK-independent fashion. Unfolded proteins bind initially to DnaJ; upon interaction with the DnaJ-bound protein, DnaK hydrolyzes its bound ATP, resulting in the formation of a stable complex. GrpE releases ADP from DnaK; ATP binding to DnaK triggers the release of the substrate protein, thus completing the reaction cycle. Several rounds of ATP-dependent interactions between DnaJ, DnaK and GrpE are required for fully efficient folding. Also involved, together with DnaK and GrpE, in the DNA replication of plasmids through activation of initiation proteins.</text>
</comment>
<dbReference type="GO" id="GO:0009408">
    <property type="term" value="P:response to heat"/>
    <property type="evidence" value="ECO:0007669"/>
    <property type="project" value="InterPro"/>
</dbReference>
<keyword evidence="8 12" id="KW-0143">Chaperone</keyword>
<feature type="domain" description="J" evidence="14">
    <location>
        <begin position="5"/>
        <end position="70"/>
    </location>
</feature>
<dbReference type="NCBIfam" id="TIGR02349">
    <property type="entry name" value="DnaJ_bact"/>
    <property type="match status" value="1"/>
</dbReference>
<evidence type="ECO:0000256" key="11">
    <source>
        <dbReference type="ARBA" id="ARBA00067609"/>
    </source>
</evidence>
<evidence type="ECO:0000256" key="10">
    <source>
        <dbReference type="ARBA" id="ARBA00061004"/>
    </source>
</evidence>
<keyword evidence="6 12" id="KW-0862">Zinc</keyword>
<gene>
    <name evidence="12" type="primary">dnaJ</name>
    <name evidence="16" type="ordered locus">Dret_1082</name>
</gene>
<comment type="similarity">
    <text evidence="10 12">Belongs to the DnaJ family.</text>
</comment>
<keyword evidence="17" id="KW-1185">Reference proteome</keyword>
<feature type="domain" description="CR-type" evidence="15">
    <location>
        <begin position="134"/>
        <end position="212"/>
    </location>
</feature>
<dbReference type="InterPro" id="IPR008971">
    <property type="entry name" value="HSP40/DnaJ_pept-bd"/>
</dbReference>
<dbReference type="CDD" id="cd10747">
    <property type="entry name" value="DnaJ_C"/>
    <property type="match status" value="1"/>
</dbReference>
<dbReference type="Gene3D" id="2.60.260.20">
    <property type="entry name" value="Urease metallochaperone UreE, N-terminal domain"/>
    <property type="match status" value="2"/>
</dbReference>
<dbReference type="PROSITE" id="PS51188">
    <property type="entry name" value="ZF_CR"/>
    <property type="match status" value="1"/>
</dbReference>
<dbReference type="OrthoDB" id="9779889at2"/>
<proteinExistence type="inferred from homology"/>
<feature type="binding site" evidence="12">
    <location>
        <position position="203"/>
    </location>
    <ligand>
        <name>Zn(2+)</name>
        <dbReference type="ChEBI" id="CHEBI:29105"/>
        <label>1</label>
    </ligand>
</feature>
<dbReference type="InterPro" id="IPR002939">
    <property type="entry name" value="DnaJ_C"/>
</dbReference>
<feature type="binding site" evidence="12">
    <location>
        <position position="200"/>
    </location>
    <ligand>
        <name>Zn(2+)</name>
        <dbReference type="ChEBI" id="CHEBI:29105"/>
        <label>1</label>
    </ligand>
</feature>
<dbReference type="KEGG" id="drt:Dret_1082"/>
<sequence length="369" mass="40927">MSKKDYYEILGVGRDASDEEIKKAYRKIAFQYHPDRNPDDPDAEYRFKEAAEAYEVLRDTDKRARYDQFGHDGVNGNGGFQNFQDAEDIFSAFSDIFGDLFGFSSGGSRRGPRPTAGADLRYNLEVSFHDAAKGTEVDLQIPKRVPCSECDGSGSEPGHTPETCQHCGGRGQVQQTQGFFRIATPCPVCRGEGQVITHPCPKCKGRGAVKETRNIKVRIPAGVDNGSRLRLRGEGEPGEHGGPAGDLFVVIYVQEDEMFQRQGQDLLLNAEISFVQAALGDRIEVPTLDEPVQMDIPKGTQSGESFRMKGLGLPHPGSSKVGDLHVTIQVKTPTKLTKRQEELLEEFAKLEEERPRTRVRNFFKKAMGD</sequence>
<dbReference type="GO" id="GO:0051082">
    <property type="term" value="F:unfolded protein binding"/>
    <property type="evidence" value="ECO:0007669"/>
    <property type="project" value="UniProtKB-UniRule"/>
</dbReference>
<dbReference type="InterPro" id="IPR001623">
    <property type="entry name" value="DnaJ_domain"/>
</dbReference>
<dbReference type="GO" id="GO:0008270">
    <property type="term" value="F:zinc ion binding"/>
    <property type="evidence" value="ECO:0007669"/>
    <property type="project" value="UniProtKB-UniRule"/>
</dbReference>
<dbReference type="PANTHER" id="PTHR43096:SF48">
    <property type="entry name" value="CHAPERONE PROTEIN DNAJ"/>
    <property type="match status" value="1"/>
</dbReference>
<dbReference type="PROSITE" id="PS00636">
    <property type="entry name" value="DNAJ_1"/>
    <property type="match status" value="1"/>
</dbReference>
<evidence type="ECO:0000256" key="2">
    <source>
        <dbReference type="ARBA" id="ARBA00022705"/>
    </source>
</evidence>
<feature type="binding site" evidence="12">
    <location>
        <position position="150"/>
    </location>
    <ligand>
        <name>Zn(2+)</name>
        <dbReference type="ChEBI" id="CHEBI:29105"/>
        <label>1</label>
    </ligand>
</feature>
<dbReference type="Gene3D" id="2.10.230.10">
    <property type="entry name" value="Heat shock protein DnaJ, cysteine-rich domain"/>
    <property type="match status" value="1"/>
</dbReference>
<feature type="repeat" description="CXXCXGXG motif" evidence="12">
    <location>
        <begin position="164"/>
        <end position="171"/>
    </location>
</feature>
<dbReference type="FunFam" id="2.60.260.20:FF:000005">
    <property type="entry name" value="Chaperone protein dnaJ 1, mitochondrial"/>
    <property type="match status" value="1"/>
</dbReference>
<evidence type="ECO:0000256" key="8">
    <source>
        <dbReference type="ARBA" id="ARBA00023186"/>
    </source>
</evidence>
<reference evidence="16 17" key="2">
    <citation type="journal article" date="2010" name="Stand. Genomic Sci.">
        <title>Complete genome sequence of Desulfohalobium retbaense type strain (HR(100)).</title>
        <authorList>
            <person name="Spring S."/>
            <person name="Nolan M."/>
            <person name="Lapidus A."/>
            <person name="Glavina Del Rio T."/>
            <person name="Copeland A."/>
            <person name="Tice H."/>
            <person name="Cheng J.F."/>
            <person name="Lucas S."/>
            <person name="Land M."/>
            <person name="Chen F."/>
            <person name="Bruce D."/>
            <person name="Goodwin L."/>
            <person name="Pitluck S."/>
            <person name="Ivanova N."/>
            <person name="Mavromatis K."/>
            <person name="Mikhailova N."/>
            <person name="Pati A."/>
            <person name="Chen A."/>
            <person name="Palaniappan K."/>
            <person name="Hauser L."/>
            <person name="Chang Y.J."/>
            <person name="Jeffries C.D."/>
            <person name="Munk C."/>
            <person name="Kiss H."/>
            <person name="Chain P."/>
            <person name="Han C."/>
            <person name="Brettin T."/>
            <person name="Detter J.C."/>
            <person name="Schuler E."/>
            <person name="Goker M."/>
            <person name="Rohde M."/>
            <person name="Bristow J."/>
            <person name="Eisen J.A."/>
            <person name="Markowitz V."/>
            <person name="Hugenholtz P."/>
            <person name="Kyrpides N.C."/>
            <person name="Klenk H.P."/>
        </authorList>
    </citation>
    <scope>NUCLEOTIDE SEQUENCE [LARGE SCALE GENOMIC DNA]</scope>
    <source>
        <strain evidence="16 17">DSM 5692</strain>
    </source>
</reference>
<accession>C8X247</accession>
<reference evidence="17" key="1">
    <citation type="submission" date="2009-09" db="EMBL/GenBank/DDBJ databases">
        <title>The complete chromosome of Desulfohalobium retbaense DSM 5692.</title>
        <authorList>
            <consortium name="US DOE Joint Genome Institute (JGI-PGF)"/>
            <person name="Lucas S."/>
            <person name="Copeland A."/>
            <person name="Lapidus A."/>
            <person name="Glavina del Rio T."/>
            <person name="Dalin E."/>
            <person name="Tice H."/>
            <person name="Bruce D."/>
            <person name="Goodwin L."/>
            <person name="Pitluck S."/>
            <person name="Kyrpides N."/>
            <person name="Mavromatis K."/>
            <person name="Ivanova N."/>
            <person name="Mikhailova N."/>
            <person name="Munk A.C."/>
            <person name="Brettin T."/>
            <person name="Detter J.C."/>
            <person name="Han C."/>
            <person name="Tapia R."/>
            <person name="Larimer F."/>
            <person name="Land M."/>
            <person name="Hauser L."/>
            <person name="Markowitz V."/>
            <person name="Cheng J.-F."/>
            <person name="Hugenholtz P."/>
            <person name="Woyke T."/>
            <person name="Wu D."/>
            <person name="Spring S."/>
            <person name="Klenk H.-P."/>
            <person name="Eisen J.A."/>
        </authorList>
    </citation>
    <scope>NUCLEOTIDE SEQUENCE [LARGE SCALE GENOMIC DNA]</scope>
    <source>
        <strain evidence="17">DSM 5692</strain>
    </source>
</reference>
<dbReference type="NCBIfam" id="NF008035">
    <property type="entry name" value="PRK10767.1"/>
    <property type="match status" value="1"/>
</dbReference>
<evidence type="ECO:0000313" key="16">
    <source>
        <dbReference type="EMBL" id="ACV68370.1"/>
    </source>
</evidence>
<dbReference type="SUPFAM" id="SSF49493">
    <property type="entry name" value="HSP40/DnaJ peptide-binding domain"/>
    <property type="match status" value="2"/>
</dbReference>
<feature type="repeat" description="CXXCXGXG motif" evidence="12">
    <location>
        <begin position="186"/>
        <end position="193"/>
    </location>
</feature>
<dbReference type="HOGENOM" id="CLU_017633_0_7_7"/>
<feature type="binding site" evidence="12">
    <location>
        <position position="186"/>
    </location>
    <ligand>
        <name>Zn(2+)</name>
        <dbReference type="ChEBI" id="CHEBI:29105"/>
        <label>2</label>
    </ligand>
</feature>
<evidence type="ECO:0000256" key="9">
    <source>
        <dbReference type="ARBA" id="ARBA00053423"/>
    </source>
</evidence>
<dbReference type="FunFam" id="1.10.287.110:FF:000034">
    <property type="entry name" value="Chaperone protein DnaJ"/>
    <property type="match status" value="1"/>
</dbReference>
<evidence type="ECO:0000256" key="5">
    <source>
        <dbReference type="ARBA" id="ARBA00022771"/>
    </source>
</evidence>
<dbReference type="SUPFAM" id="SSF57938">
    <property type="entry name" value="DnaJ/Hsp40 cysteine-rich domain"/>
    <property type="match status" value="1"/>
</dbReference>
<dbReference type="CDD" id="cd06257">
    <property type="entry name" value="DnaJ"/>
    <property type="match status" value="1"/>
</dbReference>
<feature type="binding site" evidence="12">
    <location>
        <position position="147"/>
    </location>
    <ligand>
        <name>Zn(2+)</name>
        <dbReference type="ChEBI" id="CHEBI:29105"/>
        <label>1</label>
    </ligand>
</feature>
<dbReference type="PRINTS" id="PR00625">
    <property type="entry name" value="JDOMAIN"/>
</dbReference>
<evidence type="ECO:0000256" key="1">
    <source>
        <dbReference type="ARBA" id="ARBA00022490"/>
    </source>
</evidence>
<dbReference type="Pfam" id="PF00684">
    <property type="entry name" value="DnaJ_CXXCXGXG"/>
    <property type="match status" value="1"/>
</dbReference>
<dbReference type="GO" id="GO:0042026">
    <property type="term" value="P:protein refolding"/>
    <property type="evidence" value="ECO:0007669"/>
    <property type="project" value="TreeGrafter"/>
</dbReference>
<evidence type="ECO:0000256" key="3">
    <source>
        <dbReference type="ARBA" id="ARBA00022723"/>
    </source>
</evidence>
<evidence type="ECO:0000256" key="12">
    <source>
        <dbReference type="HAMAP-Rule" id="MF_01152"/>
    </source>
</evidence>
<keyword evidence="5 12" id="KW-0863">Zinc-finger</keyword>
<dbReference type="eggNOG" id="COG0484">
    <property type="taxonomic scope" value="Bacteria"/>
</dbReference>
<comment type="subunit">
    <text evidence="12">Homodimer.</text>
</comment>
<evidence type="ECO:0000259" key="15">
    <source>
        <dbReference type="PROSITE" id="PS51188"/>
    </source>
</evidence>
<dbReference type="InterPro" id="IPR036869">
    <property type="entry name" value="J_dom_sf"/>
</dbReference>
<keyword evidence="2 12" id="KW-0235">DNA replication</keyword>
<feature type="repeat" description="CXXCXGXG motif" evidence="12">
    <location>
        <begin position="147"/>
        <end position="154"/>
    </location>
</feature>
<feature type="binding site" evidence="12">
    <location>
        <position position="167"/>
    </location>
    <ligand>
        <name>Zn(2+)</name>
        <dbReference type="ChEBI" id="CHEBI:29105"/>
        <label>2</label>
    </ligand>
</feature>
<dbReference type="Pfam" id="PF01556">
    <property type="entry name" value="DnaJ_C"/>
    <property type="match status" value="1"/>
</dbReference>
<dbReference type="SMART" id="SM00271">
    <property type="entry name" value="DnaJ"/>
    <property type="match status" value="1"/>
</dbReference>
<comment type="cofactor">
    <cofactor evidence="12">
        <name>Zn(2+)</name>
        <dbReference type="ChEBI" id="CHEBI:29105"/>
    </cofactor>
    <text evidence="12">Binds 2 Zn(2+) ions per monomer.</text>
</comment>
<dbReference type="STRING" id="485915.Dret_1082"/>
<dbReference type="PANTHER" id="PTHR43096">
    <property type="entry name" value="DNAJ HOMOLOG 1, MITOCHONDRIAL-RELATED"/>
    <property type="match status" value="1"/>
</dbReference>
<dbReference type="GO" id="GO:0005737">
    <property type="term" value="C:cytoplasm"/>
    <property type="evidence" value="ECO:0007669"/>
    <property type="project" value="UniProtKB-SubCell"/>
</dbReference>
<keyword evidence="3 12" id="KW-0479">Metal-binding</keyword>
<evidence type="ECO:0000256" key="13">
    <source>
        <dbReference type="PROSITE-ProRule" id="PRU00546"/>
    </source>
</evidence>
<name>C8X247_DESRD</name>
<dbReference type="NCBIfam" id="NF010894">
    <property type="entry name" value="PRK14301.1"/>
    <property type="match status" value="1"/>
</dbReference>
<dbReference type="InterPro" id="IPR012724">
    <property type="entry name" value="DnaJ"/>
</dbReference>
<dbReference type="AlphaFoldDB" id="C8X247"/>
<evidence type="ECO:0000256" key="4">
    <source>
        <dbReference type="ARBA" id="ARBA00022737"/>
    </source>
</evidence>
<dbReference type="HAMAP" id="MF_01152">
    <property type="entry name" value="DnaJ"/>
    <property type="match status" value="1"/>
</dbReference>
<dbReference type="InterPro" id="IPR036410">
    <property type="entry name" value="HSP_DnaJ_Cys-rich_dom_sf"/>
</dbReference>
<dbReference type="Gene3D" id="1.10.287.110">
    <property type="entry name" value="DnaJ domain"/>
    <property type="match status" value="1"/>
</dbReference>
<evidence type="ECO:0000256" key="6">
    <source>
        <dbReference type="ARBA" id="ARBA00022833"/>
    </source>
</evidence>
<dbReference type="SUPFAM" id="SSF46565">
    <property type="entry name" value="Chaperone J-domain"/>
    <property type="match status" value="1"/>
</dbReference>
<dbReference type="CDD" id="cd10719">
    <property type="entry name" value="DnaJ_zf"/>
    <property type="match status" value="1"/>
</dbReference>
<dbReference type="RefSeq" id="WP_015751521.1">
    <property type="nucleotide sequence ID" value="NC_013223.1"/>
</dbReference>
<feature type="zinc finger region" description="CR-type" evidence="13">
    <location>
        <begin position="134"/>
        <end position="212"/>
    </location>
</feature>
<dbReference type="InterPro" id="IPR018253">
    <property type="entry name" value="DnaJ_domain_CS"/>
</dbReference>
<protein>
    <recommendedName>
        <fullName evidence="11 12">Chaperone protein DnaJ</fullName>
    </recommendedName>
</protein>
<dbReference type="GO" id="GO:0006260">
    <property type="term" value="P:DNA replication"/>
    <property type="evidence" value="ECO:0007669"/>
    <property type="project" value="UniProtKB-KW"/>
</dbReference>
<dbReference type="PROSITE" id="PS50076">
    <property type="entry name" value="DNAJ_2"/>
    <property type="match status" value="1"/>
</dbReference>
<evidence type="ECO:0000313" key="17">
    <source>
        <dbReference type="Proteomes" id="UP000001052"/>
    </source>
</evidence>
<keyword evidence="7 12" id="KW-0346">Stress response</keyword>
<evidence type="ECO:0000256" key="7">
    <source>
        <dbReference type="ARBA" id="ARBA00023016"/>
    </source>
</evidence>